<dbReference type="KEGG" id="sfk:KY5_5014c"/>
<evidence type="ECO:0000313" key="2">
    <source>
        <dbReference type="EMBL" id="ATL30032.1"/>
    </source>
</evidence>
<name>A0A291QEJ8_9ACTN</name>
<feature type="domain" description="VOC" evidence="1">
    <location>
        <begin position="156"/>
        <end position="271"/>
    </location>
</feature>
<organism evidence="2 3">
    <name type="scientific">Streptomyces formicae</name>
    <dbReference type="NCBI Taxonomy" id="1616117"/>
    <lineage>
        <taxon>Bacteria</taxon>
        <taxon>Bacillati</taxon>
        <taxon>Actinomycetota</taxon>
        <taxon>Actinomycetes</taxon>
        <taxon>Kitasatosporales</taxon>
        <taxon>Streptomycetaceae</taxon>
        <taxon>Streptomyces</taxon>
    </lineage>
</organism>
<dbReference type="InterPro" id="IPR052164">
    <property type="entry name" value="Anthracycline_SecMetBiosynth"/>
</dbReference>
<dbReference type="Proteomes" id="UP000221011">
    <property type="component" value="Chromosome"/>
</dbReference>
<feature type="domain" description="VOC" evidence="1">
    <location>
        <begin position="15"/>
        <end position="145"/>
    </location>
</feature>
<dbReference type="Pfam" id="PF18029">
    <property type="entry name" value="Glyoxalase_6"/>
    <property type="match status" value="2"/>
</dbReference>
<evidence type="ECO:0000259" key="1">
    <source>
        <dbReference type="PROSITE" id="PS51819"/>
    </source>
</evidence>
<protein>
    <submittedName>
        <fullName evidence="2">Putative glyoxalase/bleomycin resistance protein, dioxygenase superfamily</fullName>
    </submittedName>
</protein>
<keyword evidence="3" id="KW-1185">Reference proteome</keyword>
<dbReference type="InterPro" id="IPR037523">
    <property type="entry name" value="VOC_core"/>
</dbReference>
<dbReference type="SUPFAM" id="SSF54593">
    <property type="entry name" value="Glyoxalase/Bleomycin resistance protein/Dihydroxybiphenyl dioxygenase"/>
    <property type="match status" value="2"/>
</dbReference>
<gene>
    <name evidence="2" type="ORF">KY5_5014c</name>
</gene>
<dbReference type="Gene3D" id="3.10.180.10">
    <property type="entry name" value="2,3-Dihydroxybiphenyl 1,2-Dioxygenase, domain 1"/>
    <property type="match status" value="2"/>
</dbReference>
<accession>A0A291QEJ8</accession>
<dbReference type="GO" id="GO:0051213">
    <property type="term" value="F:dioxygenase activity"/>
    <property type="evidence" value="ECO:0007669"/>
    <property type="project" value="UniProtKB-KW"/>
</dbReference>
<sequence>MGSMSFLTGNQPESTPTWTDLDVTEGAAAERAAEFYGAVFDWEFREDSLEDSREDFRGGFRADAGRGITCLLRGRPVAGLRTVPEGAPRLGAWRMYFAADDCDAVTDRAVAAGATVTRGPAERGPLGRAAVLLDPVGAEFGLWQGRDLLGCELVNEPGALVRNDLSTPHAERARTFYATLFSYTLDGNEDLPDFDFTFLRRPDGHEIGGVFGAPDAPSSRWETTFEVADTDAVVARAVAAGGDADAPSDMPYGRMARLTDPLGNAFHVIARPS</sequence>
<keyword evidence="2" id="KW-0223">Dioxygenase</keyword>
<dbReference type="CDD" id="cd07247">
    <property type="entry name" value="SgaA_N_like"/>
    <property type="match status" value="1"/>
</dbReference>
<keyword evidence="2" id="KW-0560">Oxidoreductase</keyword>
<dbReference type="PROSITE" id="PS51819">
    <property type="entry name" value="VOC"/>
    <property type="match status" value="2"/>
</dbReference>
<dbReference type="InterPro" id="IPR041581">
    <property type="entry name" value="Glyoxalase_6"/>
</dbReference>
<evidence type="ECO:0000313" key="3">
    <source>
        <dbReference type="Proteomes" id="UP000221011"/>
    </source>
</evidence>
<dbReference type="PANTHER" id="PTHR33993:SF14">
    <property type="entry name" value="GB|AAF24581.1"/>
    <property type="match status" value="1"/>
</dbReference>
<dbReference type="AlphaFoldDB" id="A0A291QEJ8"/>
<reference evidence="2 3" key="1">
    <citation type="submission" date="2017-08" db="EMBL/GenBank/DDBJ databases">
        <title>Complete Genome Sequence of Streptomyces formicae KY5, the formicamycin producer.</title>
        <authorList>
            <person name="Holmes N.A."/>
            <person name="Devine R."/>
            <person name="Qin Z."/>
            <person name="Seipke R.F."/>
            <person name="Wilkinson B."/>
            <person name="Hutchings M.I."/>
        </authorList>
    </citation>
    <scope>NUCLEOTIDE SEQUENCE [LARGE SCALE GENOMIC DNA]</scope>
    <source>
        <strain evidence="2 3">KY5</strain>
    </source>
</reference>
<dbReference type="PANTHER" id="PTHR33993">
    <property type="entry name" value="GLYOXALASE-RELATED"/>
    <property type="match status" value="1"/>
</dbReference>
<proteinExistence type="predicted"/>
<dbReference type="EMBL" id="CP022685">
    <property type="protein sequence ID" value="ATL30032.1"/>
    <property type="molecule type" value="Genomic_DNA"/>
</dbReference>
<dbReference type="InterPro" id="IPR029068">
    <property type="entry name" value="Glyas_Bleomycin-R_OHBP_Dase"/>
</dbReference>